<reference evidence="3" key="1">
    <citation type="journal article" date="2023" name="G3 (Bethesda)">
        <title>Whole genome assemblies of Zophobas morio and Tenebrio molitor.</title>
        <authorList>
            <person name="Kaur S."/>
            <person name="Stinson S.A."/>
            <person name="diCenzo G.C."/>
        </authorList>
    </citation>
    <scope>NUCLEOTIDE SEQUENCE</scope>
    <source>
        <strain evidence="3">QUZm001</strain>
    </source>
</reference>
<evidence type="ECO:0000259" key="2">
    <source>
        <dbReference type="Pfam" id="PF10180"/>
    </source>
</evidence>
<name>A0AA38IRU2_9CUCU</name>
<evidence type="ECO:0000256" key="1">
    <source>
        <dbReference type="SAM" id="MobiDB-lite"/>
    </source>
</evidence>
<accession>A0AA38IRU2</accession>
<feature type="compositionally biased region" description="Basic and acidic residues" evidence="1">
    <location>
        <begin position="59"/>
        <end position="71"/>
    </location>
</feature>
<proteinExistence type="predicted"/>
<keyword evidence="4" id="KW-1185">Reference proteome</keyword>
<sequence>MENENVHKVNKKKKKGKSSKLISFDEEVVPKHVAQQILAKENASNNETESKKKTKKVKKVDQEVDHNRENGSEPFDNDVTGENSHVNRKRKKKKKSATNNGIDEEVHVSNENESDNQHTTENDNNDTTEEHSSKKKKKKKKREQEISENTEQENEDEVQKPKKKRKIQNSDEAECSTDMVEENTNEPSESKKKESIRAQKRKKYAQLLQDKKLQAELGLQQKSLNYLSKWKHSRSEWKFEKLRQIWLQQSMYDSSKVPQEFWETLVEYFSHSKGKVRDSILKDAVKIIEAENSEEETQVKVERARDIIQNLQE</sequence>
<dbReference type="AlphaFoldDB" id="A0AA38IRU2"/>
<evidence type="ECO:0000313" key="3">
    <source>
        <dbReference type="EMBL" id="KAJ3658676.1"/>
    </source>
</evidence>
<feature type="domain" description="WKF" evidence="2">
    <location>
        <begin position="225"/>
        <end position="286"/>
    </location>
</feature>
<gene>
    <name evidence="3" type="ORF">Zmor_010401</name>
</gene>
<dbReference type="Proteomes" id="UP001168821">
    <property type="component" value="Unassembled WGS sequence"/>
</dbReference>
<dbReference type="PANTHER" id="PTHR22306">
    <property type="entry name" value="CHROMOSOME 7 OPEN READING FRAME 50"/>
    <property type="match status" value="1"/>
</dbReference>
<feature type="region of interest" description="Disordered" evidence="1">
    <location>
        <begin position="1"/>
        <end position="204"/>
    </location>
</feature>
<dbReference type="InterPro" id="IPR019327">
    <property type="entry name" value="WKF"/>
</dbReference>
<feature type="compositionally biased region" description="Acidic residues" evidence="1">
    <location>
        <begin position="146"/>
        <end position="156"/>
    </location>
</feature>
<feature type="compositionally biased region" description="Basic and acidic residues" evidence="1">
    <location>
        <begin position="188"/>
        <end position="197"/>
    </location>
</feature>
<dbReference type="Pfam" id="PF10180">
    <property type="entry name" value="WKF"/>
    <property type="match status" value="1"/>
</dbReference>
<protein>
    <recommendedName>
        <fullName evidence="2">WKF domain-containing protein</fullName>
    </recommendedName>
</protein>
<feature type="compositionally biased region" description="Basic residues" evidence="1">
    <location>
        <begin position="86"/>
        <end position="96"/>
    </location>
</feature>
<feature type="compositionally biased region" description="Acidic residues" evidence="1">
    <location>
        <begin position="171"/>
        <end position="184"/>
    </location>
</feature>
<comment type="caution">
    <text evidence="3">The sequence shown here is derived from an EMBL/GenBank/DDBJ whole genome shotgun (WGS) entry which is preliminary data.</text>
</comment>
<feature type="compositionally biased region" description="Basic residues" evidence="1">
    <location>
        <begin position="8"/>
        <end position="18"/>
    </location>
</feature>
<dbReference type="PANTHER" id="PTHR22306:SF2">
    <property type="entry name" value="CHROMOSOME 7 OPEN READING FRAME 50"/>
    <property type="match status" value="1"/>
</dbReference>
<organism evidence="3 4">
    <name type="scientific">Zophobas morio</name>
    <dbReference type="NCBI Taxonomy" id="2755281"/>
    <lineage>
        <taxon>Eukaryota</taxon>
        <taxon>Metazoa</taxon>
        <taxon>Ecdysozoa</taxon>
        <taxon>Arthropoda</taxon>
        <taxon>Hexapoda</taxon>
        <taxon>Insecta</taxon>
        <taxon>Pterygota</taxon>
        <taxon>Neoptera</taxon>
        <taxon>Endopterygota</taxon>
        <taxon>Coleoptera</taxon>
        <taxon>Polyphaga</taxon>
        <taxon>Cucujiformia</taxon>
        <taxon>Tenebrionidae</taxon>
        <taxon>Zophobas</taxon>
    </lineage>
</organism>
<evidence type="ECO:0000313" key="4">
    <source>
        <dbReference type="Proteomes" id="UP001168821"/>
    </source>
</evidence>
<feature type="compositionally biased region" description="Basic and acidic residues" evidence="1">
    <location>
        <begin position="104"/>
        <end position="121"/>
    </location>
</feature>
<dbReference type="EMBL" id="JALNTZ010000003">
    <property type="protein sequence ID" value="KAJ3658676.1"/>
    <property type="molecule type" value="Genomic_DNA"/>
</dbReference>